<accession>A0A256G5Q0</accession>
<evidence type="ECO:0000313" key="2">
    <source>
        <dbReference type="Proteomes" id="UP000216188"/>
    </source>
</evidence>
<proteinExistence type="predicted"/>
<protein>
    <submittedName>
        <fullName evidence="1">Uncharacterized protein</fullName>
    </submittedName>
</protein>
<dbReference type="AlphaFoldDB" id="A0A256G5Q0"/>
<dbReference type="Proteomes" id="UP000216188">
    <property type="component" value="Unassembled WGS sequence"/>
</dbReference>
<keyword evidence="2" id="KW-1185">Reference proteome</keyword>
<dbReference type="EMBL" id="NNRM01000044">
    <property type="protein sequence ID" value="OYR22414.1"/>
    <property type="molecule type" value="Genomic_DNA"/>
</dbReference>
<comment type="caution">
    <text evidence="1">The sequence shown here is derived from an EMBL/GenBank/DDBJ whole genome shotgun (WGS) entry which is preliminary data.</text>
</comment>
<reference evidence="1 2" key="1">
    <citation type="submission" date="2017-07" db="EMBL/GenBank/DDBJ databases">
        <title>Phylogenetic study on the rhizospheric bacterium Ochrobactrum sp. A44.</title>
        <authorList>
            <person name="Krzyzanowska D.M."/>
            <person name="Ossowicki A."/>
            <person name="Rajewska M."/>
            <person name="Maciag T."/>
            <person name="Kaczynski Z."/>
            <person name="Czerwicka M."/>
            <person name="Jafra S."/>
        </authorList>
    </citation>
    <scope>NUCLEOTIDE SEQUENCE [LARGE SCALE GENOMIC DNA]</scope>
    <source>
        <strain evidence="1 2">CCUG 30717</strain>
    </source>
</reference>
<name>A0A256G5Q0_9HYPH</name>
<organism evidence="1 2">
    <name type="scientific">Brucella pseudogrignonensis</name>
    <dbReference type="NCBI Taxonomy" id="419475"/>
    <lineage>
        <taxon>Bacteria</taxon>
        <taxon>Pseudomonadati</taxon>
        <taxon>Pseudomonadota</taxon>
        <taxon>Alphaproteobacteria</taxon>
        <taxon>Hyphomicrobiales</taxon>
        <taxon>Brucellaceae</taxon>
        <taxon>Brucella/Ochrobactrum group</taxon>
        <taxon>Brucella</taxon>
    </lineage>
</organism>
<evidence type="ECO:0000313" key="1">
    <source>
        <dbReference type="EMBL" id="OYR22414.1"/>
    </source>
</evidence>
<sequence>MGEILTITIRRHGLTSGKTRDEREGCPALPSATERNRVWDASRDGCDRDGSVRRDCRAVQPAGQIAERWLISLSGQPAIA</sequence>
<gene>
    <name evidence="1" type="ORF">CEV34_4246</name>
</gene>